<reference evidence="3" key="2">
    <citation type="submission" date="2017-12" db="EMBL/GenBank/DDBJ databases">
        <title>Genome sequence of the Bar-tailed Godwit (Limosa lapponica baueri).</title>
        <authorList>
            <person name="Lima N.C.B."/>
            <person name="Parody-Merino A.M."/>
            <person name="Battley P.F."/>
            <person name="Fidler A.E."/>
            <person name="Prosdocimi F."/>
        </authorList>
    </citation>
    <scope>NUCLEOTIDE SEQUENCE [LARGE SCALE GENOMIC DNA]</scope>
</reference>
<reference evidence="3" key="1">
    <citation type="submission" date="2017-11" db="EMBL/GenBank/DDBJ databases">
        <authorList>
            <person name="Lima N.C."/>
            <person name="Parody-Merino A.M."/>
            <person name="Battley P.F."/>
            <person name="Fidler A.E."/>
            <person name="Prosdocimi F."/>
        </authorList>
    </citation>
    <scope>NUCLEOTIDE SEQUENCE [LARGE SCALE GENOMIC DNA]</scope>
</reference>
<dbReference type="Proteomes" id="UP000233556">
    <property type="component" value="Unassembled WGS sequence"/>
</dbReference>
<proteinExistence type="predicted"/>
<accession>A0A2I0THK4</accession>
<name>A0A2I0THK4_LIMLA</name>
<protein>
    <submittedName>
        <fullName evidence="2">Dna excision repair protein ercc-6</fullName>
    </submittedName>
</protein>
<feature type="region of interest" description="Disordered" evidence="1">
    <location>
        <begin position="1"/>
        <end position="66"/>
    </location>
</feature>
<gene>
    <name evidence="2" type="ORF">llap_16417</name>
</gene>
<evidence type="ECO:0000313" key="2">
    <source>
        <dbReference type="EMBL" id="PKU33278.1"/>
    </source>
</evidence>
<organism evidence="2 3">
    <name type="scientific">Limosa lapponica baueri</name>
    <dbReference type="NCBI Taxonomy" id="1758121"/>
    <lineage>
        <taxon>Eukaryota</taxon>
        <taxon>Metazoa</taxon>
        <taxon>Chordata</taxon>
        <taxon>Craniata</taxon>
        <taxon>Vertebrata</taxon>
        <taxon>Euteleostomi</taxon>
        <taxon>Archelosauria</taxon>
        <taxon>Archosauria</taxon>
        <taxon>Dinosauria</taxon>
        <taxon>Saurischia</taxon>
        <taxon>Theropoda</taxon>
        <taxon>Coelurosauria</taxon>
        <taxon>Aves</taxon>
        <taxon>Neognathae</taxon>
        <taxon>Neoaves</taxon>
        <taxon>Charadriiformes</taxon>
        <taxon>Scolopacidae</taxon>
        <taxon>Limosa</taxon>
    </lineage>
</organism>
<dbReference type="EMBL" id="KZ510264">
    <property type="protein sequence ID" value="PKU33278.1"/>
    <property type="molecule type" value="Genomic_DNA"/>
</dbReference>
<evidence type="ECO:0000256" key="1">
    <source>
        <dbReference type="SAM" id="MobiDB-lite"/>
    </source>
</evidence>
<dbReference type="InterPro" id="IPR059240">
    <property type="entry name" value="cc_ERCC-6_N"/>
</dbReference>
<evidence type="ECO:0000313" key="3">
    <source>
        <dbReference type="Proteomes" id="UP000233556"/>
    </source>
</evidence>
<keyword evidence="3" id="KW-1185">Reference proteome</keyword>
<dbReference type="AlphaFoldDB" id="A0A2I0THK4"/>
<sequence length="144" mass="15606">MPTDNSHLPDGSQEQDPVTTSSNNSLHNAEEPGAEQENGICDSDLDNSIRVSNSTSQSSTSMDVPLEVLRRGQPLLQINRQQIQSISDSAQAAELKGLGVDVYDQDVLEQGVLQQVDNAINEANKAAKIADAEKEYQSVLDDIR</sequence>
<feature type="compositionally biased region" description="Low complexity" evidence="1">
    <location>
        <begin position="52"/>
        <end position="61"/>
    </location>
</feature>
<dbReference type="CDD" id="cd21397">
    <property type="entry name" value="cc_ERCC-6_N"/>
    <property type="match status" value="1"/>
</dbReference>
<dbReference type="OrthoDB" id="413460at2759"/>
<feature type="compositionally biased region" description="Polar residues" evidence="1">
    <location>
        <begin position="1"/>
        <end position="27"/>
    </location>
</feature>